<accession>A0A8S1GU92</accession>
<reference evidence="1" key="1">
    <citation type="submission" date="2020-10" db="EMBL/GenBank/DDBJ databases">
        <authorList>
            <person name="Kikuchi T."/>
        </authorList>
    </citation>
    <scope>NUCLEOTIDE SEQUENCE</scope>
    <source>
        <strain evidence="1">NKZ352</strain>
    </source>
</reference>
<name>A0A8S1GU92_9PELO</name>
<proteinExistence type="predicted"/>
<organism evidence="1 2">
    <name type="scientific">Caenorhabditis auriculariae</name>
    <dbReference type="NCBI Taxonomy" id="2777116"/>
    <lineage>
        <taxon>Eukaryota</taxon>
        <taxon>Metazoa</taxon>
        <taxon>Ecdysozoa</taxon>
        <taxon>Nematoda</taxon>
        <taxon>Chromadorea</taxon>
        <taxon>Rhabditida</taxon>
        <taxon>Rhabditina</taxon>
        <taxon>Rhabditomorpha</taxon>
        <taxon>Rhabditoidea</taxon>
        <taxon>Rhabditidae</taxon>
        <taxon>Peloderinae</taxon>
        <taxon>Caenorhabditis</taxon>
    </lineage>
</organism>
<keyword evidence="2" id="KW-1185">Reference proteome</keyword>
<sequence>MRLLVYASMICFINCSIDHAVPSFKRGPVELFDETALTNPESFDYDFNEDLKKSADNEDLYDQFIAQLPMYNLYKLGQNKGLTKLGHLVHSFYFGTREGFPTVFHNAHAKPKQENSSHNDESPNHAKRSNNVYFYFKVNHKFHNDFYPNYYHNVHIITSTFHHDPTSNNRNSNHHLDYVHFLVLLDILLNLGLPSGQILTEMKGSQIADLFGGKGLLFLIKLHRRELLPKRRIGTGPRLQQFLKLLQQIFL</sequence>
<dbReference type="OrthoDB" id="5862255at2759"/>
<protein>
    <submittedName>
        <fullName evidence="1">Uncharacterized protein</fullName>
    </submittedName>
</protein>
<dbReference type="EMBL" id="CAJGYM010000006">
    <property type="protein sequence ID" value="CAD6187246.1"/>
    <property type="molecule type" value="Genomic_DNA"/>
</dbReference>
<dbReference type="Proteomes" id="UP000835052">
    <property type="component" value="Unassembled WGS sequence"/>
</dbReference>
<gene>
    <name evidence="1" type="ORF">CAUJ_LOCUS3165</name>
</gene>
<dbReference type="AlphaFoldDB" id="A0A8S1GU92"/>
<evidence type="ECO:0000313" key="2">
    <source>
        <dbReference type="Proteomes" id="UP000835052"/>
    </source>
</evidence>
<comment type="caution">
    <text evidence="1">The sequence shown here is derived from an EMBL/GenBank/DDBJ whole genome shotgun (WGS) entry which is preliminary data.</text>
</comment>
<evidence type="ECO:0000313" key="1">
    <source>
        <dbReference type="EMBL" id="CAD6187246.1"/>
    </source>
</evidence>